<dbReference type="AlphaFoldDB" id="A0A151NCG0"/>
<keyword evidence="10" id="KW-0007">Acetylation</keyword>
<evidence type="ECO:0000256" key="15">
    <source>
        <dbReference type="ARBA" id="ARBA00033401"/>
    </source>
</evidence>
<evidence type="ECO:0000256" key="1">
    <source>
        <dbReference type="ARBA" id="ARBA00003195"/>
    </source>
</evidence>
<keyword evidence="16" id="KW-1133">Transmembrane helix</keyword>
<evidence type="ECO:0000256" key="10">
    <source>
        <dbReference type="ARBA" id="ARBA00022990"/>
    </source>
</evidence>
<proteinExistence type="inferred from homology"/>
<evidence type="ECO:0000256" key="9">
    <source>
        <dbReference type="ARBA" id="ARBA00022982"/>
    </source>
</evidence>
<evidence type="ECO:0000256" key="16">
    <source>
        <dbReference type="SAM" id="Phobius"/>
    </source>
</evidence>
<dbReference type="GO" id="GO:0006120">
    <property type="term" value="P:mitochondrial electron transport, NADH to ubiquinone"/>
    <property type="evidence" value="ECO:0007669"/>
    <property type="project" value="TreeGrafter"/>
</dbReference>
<dbReference type="Pfam" id="PF07347">
    <property type="entry name" value="CI-B14_5a"/>
    <property type="match status" value="1"/>
</dbReference>
<comment type="similarity">
    <text evidence="3">Belongs to the complex I NDUFA7 subunit family.</text>
</comment>
<dbReference type="PANTHER" id="PTHR12485">
    <property type="entry name" value="NADH-UBIQUINONE OXIDOREDUCTASE SUBUNIT B"/>
    <property type="match status" value="1"/>
</dbReference>
<dbReference type="EMBL" id="AKHW03003404">
    <property type="protein sequence ID" value="KYO34506.1"/>
    <property type="molecule type" value="Genomic_DNA"/>
</dbReference>
<keyword evidence="6" id="KW-0813">Transport</keyword>
<evidence type="ECO:0000256" key="7">
    <source>
        <dbReference type="ARBA" id="ARBA00022660"/>
    </source>
</evidence>
<dbReference type="STRING" id="8496.A0A151NCG0"/>
<evidence type="ECO:0000256" key="3">
    <source>
        <dbReference type="ARBA" id="ARBA00005482"/>
    </source>
</evidence>
<keyword evidence="9" id="KW-0249">Electron transport</keyword>
<comment type="caution">
    <text evidence="17">The sequence shown here is derived from an EMBL/GenBank/DDBJ whole genome shotgun (WGS) entry which is preliminary data.</text>
</comment>
<sequence>MVSATPIIRWIRNWLLGRDLQTKLNLRYTEISRRTQPPPQLPLGPSHKFADNYYCTRDGRRETYPPIVVMSPQKILASGAQAGSSDSAVATTEKKAVTPGVPLKKLCLPRGHLCDGRWDCPNGTDESAEACQLHEALSSAGPSTASTETPSETPGSFLHQAPLWVIATIVLLSVLVGTAHACQKTLNYISLMGSSCLQVGSIIFALPADAVQMDLDKLWDSTE</sequence>
<reference evidence="17 18" key="1">
    <citation type="journal article" date="2012" name="Genome Biol.">
        <title>Sequencing three crocodilian genomes to illuminate the evolution of archosaurs and amniotes.</title>
        <authorList>
            <person name="St John J.A."/>
            <person name="Braun E.L."/>
            <person name="Isberg S.R."/>
            <person name="Miles L.G."/>
            <person name="Chong A.Y."/>
            <person name="Gongora J."/>
            <person name="Dalzell P."/>
            <person name="Moran C."/>
            <person name="Bed'hom B."/>
            <person name="Abzhanov A."/>
            <person name="Burgess S.C."/>
            <person name="Cooksey A.M."/>
            <person name="Castoe T.A."/>
            <person name="Crawford N.G."/>
            <person name="Densmore L.D."/>
            <person name="Drew J.C."/>
            <person name="Edwards S.V."/>
            <person name="Faircloth B.C."/>
            <person name="Fujita M.K."/>
            <person name="Greenwold M.J."/>
            <person name="Hoffmann F.G."/>
            <person name="Howard J.M."/>
            <person name="Iguchi T."/>
            <person name="Janes D.E."/>
            <person name="Khan S.Y."/>
            <person name="Kohno S."/>
            <person name="de Koning A.J."/>
            <person name="Lance S.L."/>
            <person name="McCarthy F.M."/>
            <person name="McCormack J.E."/>
            <person name="Merchant M.E."/>
            <person name="Peterson D.G."/>
            <person name="Pollock D.D."/>
            <person name="Pourmand N."/>
            <person name="Raney B.J."/>
            <person name="Roessler K.A."/>
            <person name="Sanford J.R."/>
            <person name="Sawyer R.H."/>
            <person name="Schmidt C.J."/>
            <person name="Triplett E.W."/>
            <person name="Tuberville T.D."/>
            <person name="Venegas-Anaya M."/>
            <person name="Howard J.T."/>
            <person name="Jarvis E.D."/>
            <person name="Guillette L.J.Jr."/>
            <person name="Glenn T.C."/>
            <person name="Green R.E."/>
            <person name="Ray D.A."/>
        </authorList>
    </citation>
    <scope>NUCLEOTIDE SEQUENCE [LARGE SCALE GENOMIC DNA]</scope>
    <source>
        <strain evidence="17">KSC_2009_1</strain>
    </source>
</reference>
<feature type="transmembrane region" description="Helical" evidence="16">
    <location>
        <begin position="161"/>
        <end position="181"/>
    </location>
</feature>
<evidence type="ECO:0000256" key="14">
    <source>
        <dbReference type="ARBA" id="ARBA00030360"/>
    </source>
</evidence>
<feature type="transmembrane region" description="Helical" evidence="16">
    <location>
        <begin position="188"/>
        <end position="208"/>
    </location>
</feature>
<evidence type="ECO:0000256" key="6">
    <source>
        <dbReference type="ARBA" id="ARBA00022448"/>
    </source>
</evidence>
<dbReference type="SUPFAM" id="SSF57424">
    <property type="entry name" value="LDL receptor-like module"/>
    <property type="match status" value="1"/>
</dbReference>
<evidence type="ECO:0000256" key="4">
    <source>
        <dbReference type="ARBA" id="ARBA00011533"/>
    </source>
</evidence>
<evidence type="ECO:0000256" key="5">
    <source>
        <dbReference type="ARBA" id="ARBA00016383"/>
    </source>
</evidence>
<evidence type="ECO:0000313" key="18">
    <source>
        <dbReference type="Proteomes" id="UP000050525"/>
    </source>
</evidence>
<keyword evidence="18" id="KW-1185">Reference proteome</keyword>
<keyword evidence="8" id="KW-0999">Mitochondrion inner membrane</keyword>
<evidence type="ECO:0000256" key="8">
    <source>
        <dbReference type="ARBA" id="ARBA00022792"/>
    </source>
</evidence>
<accession>A0A151NCG0</accession>
<dbReference type="CDD" id="cd00112">
    <property type="entry name" value="LDLa"/>
    <property type="match status" value="1"/>
</dbReference>
<evidence type="ECO:0000256" key="11">
    <source>
        <dbReference type="ARBA" id="ARBA00023128"/>
    </source>
</evidence>
<name>A0A151NCG0_ALLMI</name>
<evidence type="ECO:0000256" key="13">
    <source>
        <dbReference type="ARBA" id="ARBA00023157"/>
    </source>
</evidence>
<keyword evidence="16" id="KW-0812">Transmembrane</keyword>
<evidence type="ECO:0000313" key="17">
    <source>
        <dbReference type="EMBL" id="KYO34506.1"/>
    </source>
</evidence>
<evidence type="ECO:0000256" key="2">
    <source>
        <dbReference type="ARBA" id="ARBA00004443"/>
    </source>
</evidence>
<keyword evidence="7" id="KW-0679">Respiratory chain</keyword>
<dbReference type="PANTHER" id="PTHR12485:SF1">
    <property type="entry name" value="NADH DEHYDROGENASE [UBIQUINONE] 1 ALPHA SUBCOMPLEX SUBUNIT 7"/>
    <property type="match status" value="1"/>
</dbReference>
<dbReference type="eggNOG" id="KOG4630">
    <property type="taxonomic scope" value="Eukaryota"/>
</dbReference>
<dbReference type="InterPro" id="IPR036055">
    <property type="entry name" value="LDL_receptor-like_sf"/>
</dbReference>
<comment type="function">
    <text evidence="1">Accessory subunit of the mitochondrial membrane respiratory chain NADH dehydrogenase (Complex I), that is believed not to be involved in catalysis. Complex I functions in the transfer of electrons from NADH to the respiratory chain. The immediate electron acceptor for the enzyme is believed to be ubiquinone.</text>
</comment>
<gene>
    <name evidence="17" type="primary">NDUFA7-1</name>
    <name evidence="17" type="ORF">Y1Q_0011940</name>
</gene>
<dbReference type="InterPro" id="IPR009947">
    <property type="entry name" value="NDUA7"/>
</dbReference>
<dbReference type="InterPro" id="IPR002172">
    <property type="entry name" value="LDrepeatLR_classA_rpt"/>
</dbReference>
<comment type="subcellular location">
    <subcellularLocation>
        <location evidence="2">Mitochondrion inner membrane</location>
        <topology evidence="2">Peripheral membrane protein</topology>
        <orientation evidence="2">Matrix side</orientation>
    </subcellularLocation>
</comment>
<keyword evidence="13" id="KW-1015">Disulfide bond</keyword>
<dbReference type="Gene3D" id="4.10.400.10">
    <property type="entry name" value="Low-density Lipoprotein Receptor"/>
    <property type="match status" value="1"/>
</dbReference>
<evidence type="ECO:0000256" key="12">
    <source>
        <dbReference type="ARBA" id="ARBA00023136"/>
    </source>
</evidence>
<comment type="subunit">
    <text evidence="4">Complex I is composed of 45 different subunits.</text>
</comment>
<protein>
    <recommendedName>
        <fullName evidence="5">NADH dehydrogenase [ubiquinone] 1 alpha subcomplex subunit 7</fullName>
    </recommendedName>
    <alternativeName>
        <fullName evidence="15">Complex I-B14.5a</fullName>
    </alternativeName>
    <alternativeName>
        <fullName evidence="14">NADH-ubiquinone oxidoreductase subunit B14.5a</fullName>
    </alternativeName>
</protein>
<keyword evidence="12 16" id="KW-0472">Membrane</keyword>
<keyword evidence="11" id="KW-0496">Mitochondrion</keyword>
<organism evidence="17 18">
    <name type="scientific">Alligator mississippiensis</name>
    <name type="common">American alligator</name>
    <dbReference type="NCBI Taxonomy" id="8496"/>
    <lineage>
        <taxon>Eukaryota</taxon>
        <taxon>Metazoa</taxon>
        <taxon>Chordata</taxon>
        <taxon>Craniata</taxon>
        <taxon>Vertebrata</taxon>
        <taxon>Euteleostomi</taxon>
        <taxon>Archelosauria</taxon>
        <taxon>Archosauria</taxon>
        <taxon>Crocodylia</taxon>
        <taxon>Alligatoridae</taxon>
        <taxon>Alligatorinae</taxon>
        <taxon>Alligator</taxon>
    </lineage>
</organism>
<dbReference type="GO" id="GO:0005743">
    <property type="term" value="C:mitochondrial inner membrane"/>
    <property type="evidence" value="ECO:0007669"/>
    <property type="project" value="UniProtKB-SubCell"/>
</dbReference>
<dbReference type="Proteomes" id="UP000050525">
    <property type="component" value="Unassembled WGS sequence"/>
</dbReference>